<dbReference type="AlphaFoldDB" id="A0A1K1TXK8"/>
<gene>
    <name evidence="7" type="ORF">SAMN02745752_00348</name>
</gene>
<dbReference type="OrthoDB" id="3181400at2"/>
<evidence type="ECO:0000256" key="4">
    <source>
        <dbReference type="ARBA" id="ARBA00023002"/>
    </source>
</evidence>
<dbReference type="PANTHER" id="PTHR43425">
    <property type="entry name" value="OXYGEN-INSENSITIVE NADPH NITROREDUCTASE"/>
    <property type="match status" value="1"/>
</dbReference>
<evidence type="ECO:0000313" key="7">
    <source>
        <dbReference type="EMBL" id="SFX05060.1"/>
    </source>
</evidence>
<organism evidence="7 8">
    <name type="scientific">Marinospirillum alkaliphilum DSM 21637</name>
    <dbReference type="NCBI Taxonomy" id="1122209"/>
    <lineage>
        <taxon>Bacteria</taxon>
        <taxon>Pseudomonadati</taxon>
        <taxon>Pseudomonadota</taxon>
        <taxon>Gammaproteobacteria</taxon>
        <taxon>Oceanospirillales</taxon>
        <taxon>Oceanospirillaceae</taxon>
        <taxon>Marinospirillum</taxon>
    </lineage>
</organism>
<proteinExistence type="inferred from homology"/>
<evidence type="ECO:0000256" key="5">
    <source>
        <dbReference type="PIRNR" id="PIRNR005426"/>
    </source>
</evidence>
<protein>
    <submittedName>
        <fullName evidence="7">Nitroreductase</fullName>
    </submittedName>
</protein>
<evidence type="ECO:0000256" key="3">
    <source>
        <dbReference type="ARBA" id="ARBA00022643"/>
    </source>
</evidence>
<sequence>MTTPTKTLWQERYRDDHQQERLISNPVIEQILAHRSVRAYSDQPLPEGWLETLLATAQSAATSSNLQVWSLLVVEDPARKERLSKIARQAHVARAPAILVWLADFSRIQQQATKRGAELPALDYFDSALIGSVDAALAAQNAALAAESLGLGTVYLGSLRNDLQATVDELQLPPLVFPVFGMAIGYPDPDKPAAIKPRLPQAVILHRETYQPHPQQDELISAFDQRLGEFYQEQKINVSDWSGHVIERLQDIDAGGTARSQIGPVIRRQGYPMR</sequence>
<dbReference type="Gene3D" id="3.40.109.10">
    <property type="entry name" value="NADH Oxidase"/>
    <property type="match status" value="1"/>
</dbReference>
<dbReference type="RefSeq" id="WP_072324579.1">
    <property type="nucleotide sequence ID" value="NZ_FPJW01000001.1"/>
</dbReference>
<dbReference type="EMBL" id="FPJW01000001">
    <property type="protein sequence ID" value="SFX05060.1"/>
    <property type="molecule type" value="Genomic_DNA"/>
</dbReference>
<keyword evidence="5" id="KW-0521">NADP</keyword>
<dbReference type="PIRSF" id="PIRSF005426">
    <property type="entry name" value="Frp"/>
    <property type="match status" value="1"/>
</dbReference>
<evidence type="ECO:0000256" key="1">
    <source>
        <dbReference type="ARBA" id="ARBA00008366"/>
    </source>
</evidence>
<dbReference type="STRING" id="1122209.SAMN02745752_00348"/>
<dbReference type="SUPFAM" id="SSF55469">
    <property type="entry name" value="FMN-dependent nitroreductase-like"/>
    <property type="match status" value="1"/>
</dbReference>
<feature type="domain" description="Nitroreductase" evidence="6">
    <location>
        <begin position="32"/>
        <end position="186"/>
    </location>
</feature>
<keyword evidence="2 5" id="KW-0285">Flavoprotein</keyword>
<accession>A0A1K1TXK8</accession>
<dbReference type="Pfam" id="PF00881">
    <property type="entry name" value="Nitroreductase"/>
    <property type="match status" value="1"/>
</dbReference>
<keyword evidence="4 5" id="KW-0560">Oxidoreductase</keyword>
<reference evidence="7 8" key="1">
    <citation type="submission" date="2016-11" db="EMBL/GenBank/DDBJ databases">
        <authorList>
            <person name="Jaros S."/>
            <person name="Januszkiewicz K."/>
            <person name="Wedrychowicz H."/>
        </authorList>
    </citation>
    <scope>NUCLEOTIDE SEQUENCE [LARGE SCALE GENOMIC DNA]</scope>
    <source>
        <strain evidence="7 8">DSM 21637</strain>
    </source>
</reference>
<dbReference type="InterPro" id="IPR016446">
    <property type="entry name" value="Flavin_OxRdtase_Frp"/>
</dbReference>
<keyword evidence="3 5" id="KW-0288">FMN</keyword>
<evidence type="ECO:0000313" key="8">
    <source>
        <dbReference type="Proteomes" id="UP000182350"/>
    </source>
</evidence>
<dbReference type="PANTHER" id="PTHR43425:SF2">
    <property type="entry name" value="OXYGEN-INSENSITIVE NADPH NITROREDUCTASE"/>
    <property type="match status" value="1"/>
</dbReference>
<evidence type="ECO:0000256" key="2">
    <source>
        <dbReference type="ARBA" id="ARBA00022630"/>
    </source>
</evidence>
<dbReference type="GO" id="GO:0016491">
    <property type="term" value="F:oxidoreductase activity"/>
    <property type="evidence" value="ECO:0007669"/>
    <property type="project" value="UniProtKB-UniRule"/>
</dbReference>
<dbReference type="InterPro" id="IPR000415">
    <property type="entry name" value="Nitroreductase-like"/>
</dbReference>
<name>A0A1K1TXK8_9GAMM</name>
<evidence type="ECO:0000259" key="6">
    <source>
        <dbReference type="Pfam" id="PF00881"/>
    </source>
</evidence>
<comment type="similarity">
    <text evidence="1 5">Belongs to the flavin oxidoreductase frp family.</text>
</comment>
<dbReference type="Proteomes" id="UP000182350">
    <property type="component" value="Unassembled WGS sequence"/>
</dbReference>
<keyword evidence="8" id="KW-1185">Reference proteome</keyword>
<dbReference type="InterPro" id="IPR029479">
    <property type="entry name" value="Nitroreductase"/>
</dbReference>
<dbReference type="CDD" id="cd02146">
    <property type="entry name" value="NfsA-like"/>
    <property type="match status" value="1"/>
</dbReference>